<name>A0A9P5TJ43_GYMJU</name>
<evidence type="ECO:0000256" key="1">
    <source>
        <dbReference type="SAM" id="MobiDB-lite"/>
    </source>
</evidence>
<evidence type="ECO:0000313" key="2">
    <source>
        <dbReference type="EMBL" id="KAF8882374.1"/>
    </source>
</evidence>
<sequence length="62" mass="6976">MTAVQESYLDDNGKPLSIHKIYTLYNVKQTTLQDHLNGAQSQKDAHAHEHKLSDAKEDVLAD</sequence>
<accession>A0A9P5TJ43</accession>
<evidence type="ECO:0000313" key="3">
    <source>
        <dbReference type="Proteomes" id="UP000724874"/>
    </source>
</evidence>
<protein>
    <submittedName>
        <fullName evidence="2">Uncharacterized protein</fullName>
    </submittedName>
</protein>
<dbReference type="Proteomes" id="UP000724874">
    <property type="component" value="Unassembled WGS sequence"/>
</dbReference>
<reference evidence="2" key="1">
    <citation type="submission" date="2020-11" db="EMBL/GenBank/DDBJ databases">
        <authorList>
            <consortium name="DOE Joint Genome Institute"/>
            <person name="Ahrendt S."/>
            <person name="Riley R."/>
            <person name="Andreopoulos W."/>
            <person name="LaButti K."/>
            <person name="Pangilinan J."/>
            <person name="Ruiz-duenas F.J."/>
            <person name="Barrasa J.M."/>
            <person name="Sanchez-Garcia M."/>
            <person name="Camarero S."/>
            <person name="Miyauchi S."/>
            <person name="Serrano A."/>
            <person name="Linde D."/>
            <person name="Babiker R."/>
            <person name="Drula E."/>
            <person name="Ayuso-Fernandez I."/>
            <person name="Pacheco R."/>
            <person name="Padilla G."/>
            <person name="Ferreira P."/>
            <person name="Barriuso J."/>
            <person name="Kellner H."/>
            <person name="Castanera R."/>
            <person name="Alfaro M."/>
            <person name="Ramirez L."/>
            <person name="Pisabarro A.G."/>
            <person name="Kuo A."/>
            <person name="Tritt A."/>
            <person name="Lipzen A."/>
            <person name="He G."/>
            <person name="Yan M."/>
            <person name="Ng V."/>
            <person name="Cullen D."/>
            <person name="Martin F."/>
            <person name="Rosso M.-N."/>
            <person name="Henrissat B."/>
            <person name="Hibbett D."/>
            <person name="Martinez A.T."/>
            <person name="Grigoriev I.V."/>
        </authorList>
    </citation>
    <scope>NUCLEOTIDE SEQUENCE</scope>
    <source>
        <strain evidence="2">AH 44721</strain>
    </source>
</reference>
<dbReference type="AlphaFoldDB" id="A0A9P5TJ43"/>
<feature type="region of interest" description="Disordered" evidence="1">
    <location>
        <begin position="37"/>
        <end position="62"/>
    </location>
</feature>
<keyword evidence="3" id="KW-1185">Reference proteome</keyword>
<organism evidence="2 3">
    <name type="scientific">Gymnopilus junonius</name>
    <name type="common">Spectacular rustgill mushroom</name>
    <name type="synonym">Gymnopilus spectabilis subsp. junonius</name>
    <dbReference type="NCBI Taxonomy" id="109634"/>
    <lineage>
        <taxon>Eukaryota</taxon>
        <taxon>Fungi</taxon>
        <taxon>Dikarya</taxon>
        <taxon>Basidiomycota</taxon>
        <taxon>Agaricomycotina</taxon>
        <taxon>Agaricomycetes</taxon>
        <taxon>Agaricomycetidae</taxon>
        <taxon>Agaricales</taxon>
        <taxon>Agaricineae</taxon>
        <taxon>Hymenogastraceae</taxon>
        <taxon>Gymnopilus</taxon>
    </lineage>
</organism>
<proteinExistence type="predicted"/>
<comment type="caution">
    <text evidence="2">The sequence shown here is derived from an EMBL/GenBank/DDBJ whole genome shotgun (WGS) entry which is preliminary data.</text>
</comment>
<gene>
    <name evidence="2" type="ORF">CPB84DRAFT_1686682</name>
</gene>
<feature type="compositionally biased region" description="Basic and acidic residues" evidence="1">
    <location>
        <begin position="43"/>
        <end position="62"/>
    </location>
</feature>
<dbReference type="OrthoDB" id="3026350at2759"/>
<dbReference type="EMBL" id="JADNYJ010000123">
    <property type="protein sequence ID" value="KAF8882374.1"/>
    <property type="molecule type" value="Genomic_DNA"/>
</dbReference>